<keyword evidence="2" id="KW-1185">Reference proteome</keyword>
<sequence>MRGCVGAWVRMRRLIERPDDIAVLAPLIGRKILSRPARRKGGTRHGRYRAMSGAARSARAGDAYASSSVEGVAAGGRGSDALPVAARLPVA</sequence>
<evidence type="ECO:0000313" key="1">
    <source>
        <dbReference type="EMBL" id="SEL15566.1"/>
    </source>
</evidence>
<dbReference type="Proteomes" id="UP000199120">
    <property type="component" value="Unassembled WGS sequence"/>
</dbReference>
<name>A0A1H7MW30_9BURK</name>
<dbReference type="EMBL" id="FOAJ01000005">
    <property type="protein sequence ID" value="SEL15566.1"/>
    <property type="molecule type" value="Genomic_DNA"/>
</dbReference>
<protein>
    <submittedName>
        <fullName evidence="1">Uncharacterized protein</fullName>
    </submittedName>
</protein>
<gene>
    <name evidence="1" type="ORF">SAMN05192542_105215</name>
</gene>
<proteinExistence type="predicted"/>
<organism evidence="1 2">
    <name type="scientific">Paraburkholderia caballeronis</name>
    <dbReference type="NCBI Taxonomy" id="416943"/>
    <lineage>
        <taxon>Bacteria</taxon>
        <taxon>Pseudomonadati</taxon>
        <taxon>Pseudomonadota</taxon>
        <taxon>Betaproteobacteria</taxon>
        <taxon>Burkholderiales</taxon>
        <taxon>Burkholderiaceae</taxon>
        <taxon>Paraburkholderia</taxon>
    </lineage>
</organism>
<accession>A0A1H7MW30</accession>
<evidence type="ECO:0000313" key="2">
    <source>
        <dbReference type="Proteomes" id="UP000199120"/>
    </source>
</evidence>
<dbReference type="AlphaFoldDB" id="A0A1H7MW30"/>
<reference evidence="2" key="1">
    <citation type="submission" date="2016-10" db="EMBL/GenBank/DDBJ databases">
        <authorList>
            <person name="Varghese N."/>
            <person name="Submissions S."/>
        </authorList>
    </citation>
    <scope>NUCLEOTIDE SEQUENCE [LARGE SCALE GENOMIC DNA]</scope>
    <source>
        <strain evidence="2">LMG 26416</strain>
    </source>
</reference>